<accession>X1MKS7</accession>
<proteinExistence type="predicted"/>
<sequence>MSHNGTSNFIVELMSESGETVELLVNTIGQYTGAKVIGVQKEAFLGAEPGMHLLNIQADSSWNITIRQPRFSSAPGLPQNFSGKGDSVSTPFSMRLLRFARNDEEPSLRGA</sequence>
<reference evidence="1" key="1">
    <citation type="journal article" date="2014" name="Front. Microbiol.">
        <title>High frequency of phylogenetically diverse reductive dehalogenase-homologous genes in deep subseafloor sedimentary metagenomes.</title>
        <authorList>
            <person name="Kawai M."/>
            <person name="Futagami T."/>
            <person name="Toyoda A."/>
            <person name="Takaki Y."/>
            <person name="Nishi S."/>
            <person name="Hori S."/>
            <person name="Arai W."/>
            <person name="Tsubouchi T."/>
            <person name="Morono Y."/>
            <person name="Uchiyama I."/>
            <person name="Ito T."/>
            <person name="Fujiyama A."/>
            <person name="Inagaki F."/>
            <person name="Takami H."/>
        </authorList>
    </citation>
    <scope>NUCLEOTIDE SEQUENCE</scope>
    <source>
        <strain evidence="1">Expedition CK06-06</strain>
    </source>
</reference>
<dbReference type="AlphaFoldDB" id="X1MKS7"/>
<dbReference type="EMBL" id="BARV01007997">
    <property type="protein sequence ID" value="GAI15315.1"/>
    <property type="molecule type" value="Genomic_DNA"/>
</dbReference>
<evidence type="ECO:0000313" key="1">
    <source>
        <dbReference type="EMBL" id="GAI15315.1"/>
    </source>
</evidence>
<comment type="caution">
    <text evidence="1">The sequence shown here is derived from an EMBL/GenBank/DDBJ whole genome shotgun (WGS) entry which is preliminary data.</text>
</comment>
<protein>
    <submittedName>
        <fullName evidence="1">Uncharacterized protein</fullName>
    </submittedName>
</protein>
<gene>
    <name evidence="1" type="ORF">S06H3_16185</name>
</gene>
<name>X1MKS7_9ZZZZ</name>
<organism evidence="1">
    <name type="scientific">marine sediment metagenome</name>
    <dbReference type="NCBI Taxonomy" id="412755"/>
    <lineage>
        <taxon>unclassified sequences</taxon>
        <taxon>metagenomes</taxon>
        <taxon>ecological metagenomes</taxon>
    </lineage>
</organism>